<dbReference type="InterPro" id="IPR014308">
    <property type="entry name" value="Xanthine_DH_XdhC"/>
</dbReference>
<dbReference type="AlphaFoldDB" id="A0A918CPI6"/>
<reference evidence="3" key="1">
    <citation type="journal article" date="2014" name="Int. J. Syst. Evol. Microbiol.">
        <title>Complete genome sequence of Corynebacterium casei LMG S-19264T (=DSM 44701T), isolated from a smear-ripened cheese.</title>
        <authorList>
            <consortium name="US DOE Joint Genome Institute (JGI-PGF)"/>
            <person name="Walter F."/>
            <person name="Albersmeier A."/>
            <person name="Kalinowski J."/>
            <person name="Ruckert C."/>
        </authorList>
    </citation>
    <scope>NUCLEOTIDE SEQUENCE</scope>
    <source>
        <strain evidence="3">JCM 3346</strain>
    </source>
</reference>
<feature type="domain" description="XdhC Rossmann" evidence="2">
    <location>
        <begin position="109"/>
        <end position="263"/>
    </location>
</feature>
<evidence type="ECO:0000259" key="1">
    <source>
        <dbReference type="Pfam" id="PF02625"/>
    </source>
</evidence>
<dbReference type="Gene3D" id="3.40.50.720">
    <property type="entry name" value="NAD(P)-binding Rossmann-like Domain"/>
    <property type="match status" value="1"/>
</dbReference>
<reference evidence="3" key="2">
    <citation type="submission" date="2020-09" db="EMBL/GenBank/DDBJ databases">
        <authorList>
            <person name="Sun Q."/>
            <person name="Ohkuma M."/>
        </authorList>
    </citation>
    <scope>NUCLEOTIDE SEQUENCE</scope>
    <source>
        <strain evidence="3">JCM 3346</strain>
    </source>
</reference>
<organism evidence="3 4">
    <name type="scientific">Agromyces mediolanus</name>
    <name type="common">Corynebacterium mediolanum</name>
    <dbReference type="NCBI Taxonomy" id="41986"/>
    <lineage>
        <taxon>Bacteria</taxon>
        <taxon>Bacillati</taxon>
        <taxon>Actinomycetota</taxon>
        <taxon>Actinomycetes</taxon>
        <taxon>Micrococcales</taxon>
        <taxon>Microbacteriaceae</taxon>
        <taxon>Agromyces</taxon>
    </lineage>
</organism>
<dbReference type="InterPro" id="IPR036291">
    <property type="entry name" value="NAD(P)-bd_dom_sf"/>
</dbReference>
<dbReference type="PANTHER" id="PTHR30388">
    <property type="entry name" value="ALDEHYDE OXIDOREDUCTASE MOLYBDENUM COFACTOR ASSEMBLY PROTEIN"/>
    <property type="match status" value="1"/>
</dbReference>
<dbReference type="Pfam" id="PF13478">
    <property type="entry name" value="XdhC_C"/>
    <property type="match status" value="1"/>
</dbReference>
<accession>A0A918CPI6</accession>
<dbReference type="Pfam" id="PF02625">
    <property type="entry name" value="XdhC_CoxI"/>
    <property type="match status" value="1"/>
</dbReference>
<dbReference type="InterPro" id="IPR027051">
    <property type="entry name" value="XdhC_Rossmann_dom"/>
</dbReference>
<protein>
    <submittedName>
        <fullName evidence="3">Xanthine dehydrogenase accessory protein XdhC</fullName>
    </submittedName>
</protein>
<dbReference type="SUPFAM" id="SSF51735">
    <property type="entry name" value="NAD(P)-binding Rossmann-fold domains"/>
    <property type="match status" value="1"/>
</dbReference>
<evidence type="ECO:0000313" key="4">
    <source>
        <dbReference type="Proteomes" id="UP000610303"/>
    </source>
</evidence>
<dbReference type="InterPro" id="IPR052698">
    <property type="entry name" value="MoCofactor_Util/Proc"/>
</dbReference>
<dbReference type="RefSeq" id="WP_189085893.1">
    <property type="nucleotide sequence ID" value="NZ_BMRJ01000002.1"/>
</dbReference>
<dbReference type="EMBL" id="BMRJ01000002">
    <property type="protein sequence ID" value="GGR31629.1"/>
    <property type="molecule type" value="Genomic_DNA"/>
</dbReference>
<evidence type="ECO:0000259" key="2">
    <source>
        <dbReference type="Pfam" id="PF13478"/>
    </source>
</evidence>
<gene>
    <name evidence="3" type="ORF">GCM10010196_27440</name>
</gene>
<comment type="caution">
    <text evidence="3">The sequence shown here is derived from an EMBL/GenBank/DDBJ whole genome shotgun (WGS) entry which is preliminary data.</text>
</comment>
<dbReference type="PANTHER" id="PTHR30388:SF6">
    <property type="entry name" value="XANTHINE DEHYDROGENASE SUBUNIT A-RELATED"/>
    <property type="match status" value="1"/>
</dbReference>
<dbReference type="InterPro" id="IPR003777">
    <property type="entry name" value="XdhC_CoxI"/>
</dbReference>
<proteinExistence type="predicted"/>
<dbReference type="Proteomes" id="UP000610303">
    <property type="component" value="Unassembled WGS sequence"/>
</dbReference>
<feature type="domain" description="XdhC- CoxI" evidence="1">
    <location>
        <begin position="11"/>
        <end position="71"/>
    </location>
</feature>
<sequence>MDWLDALQRLREARTPAVIVTMAMVRGHAPRNGGAKMVVSADGLFGTVGGGNLEATAVRRARELLAAGAAEPELLTLTLSDKANAEYGVQCCGGEVTMLLEPVRTVPAVAVFGVGHVGLELARVLARHPLELHLVDSRPQMLAAERLGEPGRSGPLGDAVAEVRVHHAPVPEAELAELPPGAHVLVMTHDHVEDLAIVETALRTPGIGSIGLIGSRSKWARFRGKLHELGHDDTALARVTTPIGIDGIGSKLPAAIAVSVAARMLQLIEAAEGSDDTASTDAAEAAGERAE</sequence>
<dbReference type="NCBIfam" id="TIGR02964">
    <property type="entry name" value="xanthine_xdhC"/>
    <property type="match status" value="1"/>
</dbReference>
<evidence type="ECO:0000313" key="3">
    <source>
        <dbReference type="EMBL" id="GGR31629.1"/>
    </source>
</evidence>
<keyword evidence="4" id="KW-1185">Reference proteome</keyword>
<name>A0A918CPI6_AGRME</name>